<keyword evidence="2" id="KW-1277">Toxin-antitoxin system</keyword>
<evidence type="ECO:0000256" key="7">
    <source>
        <dbReference type="ARBA" id="ARBA00023016"/>
    </source>
</evidence>
<name>A0A1G2ECG2_9BACT</name>
<dbReference type="Pfam" id="PF07927">
    <property type="entry name" value="HicA_toxin"/>
    <property type="match status" value="1"/>
</dbReference>
<dbReference type="Gene3D" id="3.30.920.30">
    <property type="entry name" value="Hypothetical protein"/>
    <property type="match status" value="1"/>
</dbReference>
<evidence type="ECO:0000256" key="5">
    <source>
        <dbReference type="ARBA" id="ARBA00022801"/>
    </source>
</evidence>
<evidence type="ECO:0000256" key="4">
    <source>
        <dbReference type="ARBA" id="ARBA00022759"/>
    </source>
</evidence>
<dbReference type="InterPro" id="IPR012933">
    <property type="entry name" value="HicA_mRNA_interferase"/>
</dbReference>
<dbReference type="Proteomes" id="UP000176406">
    <property type="component" value="Unassembled WGS sequence"/>
</dbReference>
<keyword evidence="6" id="KW-0694">RNA-binding</keyword>
<proteinExistence type="inferred from homology"/>
<dbReference type="GO" id="GO:0016787">
    <property type="term" value="F:hydrolase activity"/>
    <property type="evidence" value="ECO:0007669"/>
    <property type="project" value="UniProtKB-KW"/>
</dbReference>
<evidence type="ECO:0000313" key="8">
    <source>
        <dbReference type="EMBL" id="OGZ23554.1"/>
    </source>
</evidence>
<organism evidence="8 9">
    <name type="scientific">Candidatus Nealsonbacteria bacterium RIFCSPLOWO2_01_FULL_41_9</name>
    <dbReference type="NCBI Taxonomy" id="1801671"/>
    <lineage>
        <taxon>Bacteria</taxon>
        <taxon>Candidatus Nealsoniibacteriota</taxon>
    </lineage>
</organism>
<evidence type="ECO:0000256" key="6">
    <source>
        <dbReference type="ARBA" id="ARBA00022884"/>
    </source>
</evidence>
<evidence type="ECO:0000256" key="3">
    <source>
        <dbReference type="ARBA" id="ARBA00022722"/>
    </source>
</evidence>
<gene>
    <name evidence="8" type="ORF">A3A08_01655</name>
</gene>
<dbReference type="InterPro" id="IPR038570">
    <property type="entry name" value="HicA_sf"/>
</dbReference>
<keyword evidence="5" id="KW-0378">Hydrolase</keyword>
<evidence type="ECO:0000256" key="1">
    <source>
        <dbReference type="ARBA" id="ARBA00006620"/>
    </source>
</evidence>
<reference evidence="8 9" key="1">
    <citation type="journal article" date="2016" name="Nat. Commun.">
        <title>Thousands of microbial genomes shed light on interconnected biogeochemical processes in an aquifer system.</title>
        <authorList>
            <person name="Anantharaman K."/>
            <person name="Brown C.T."/>
            <person name="Hug L.A."/>
            <person name="Sharon I."/>
            <person name="Castelle C.J."/>
            <person name="Probst A.J."/>
            <person name="Thomas B.C."/>
            <person name="Singh A."/>
            <person name="Wilkins M.J."/>
            <person name="Karaoz U."/>
            <person name="Brodie E.L."/>
            <person name="Williams K.H."/>
            <person name="Hubbard S.S."/>
            <person name="Banfield J.F."/>
        </authorList>
    </citation>
    <scope>NUCLEOTIDE SEQUENCE [LARGE SCALE GENOMIC DNA]</scope>
</reference>
<dbReference type="GO" id="GO:0004519">
    <property type="term" value="F:endonuclease activity"/>
    <property type="evidence" value="ECO:0007669"/>
    <property type="project" value="UniProtKB-KW"/>
</dbReference>
<protein>
    <recommendedName>
        <fullName evidence="10">Addiction module toxin, HicA family</fullName>
    </recommendedName>
</protein>
<dbReference type="EMBL" id="MHMG01000014">
    <property type="protein sequence ID" value="OGZ23554.1"/>
    <property type="molecule type" value="Genomic_DNA"/>
</dbReference>
<comment type="caution">
    <text evidence="8">The sequence shown here is derived from an EMBL/GenBank/DDBJ whole genome shotgun (WGS) entry which is preliminary data.</text>
</comment>
<dbReference type="SUPFAM" id="SSF54786">
    <property type="entry name" value="YcfA/nrd intein domain"/>
    <property type="match status" value="1"/>
</dbReference>
<keyword evidence="4" id="KW-0255">Endonuclease</keyword>
<keyword evidence="7" id="KW-0346">Stress response</keyword>
<accession>A0A1G2ECG2</accession>
<comment type="similarity">
    <text evidence="1">Belongs to the HicA mRNA interferase family.</text>
</comment>
<evidence type="ECO:0000313" key="9">
    <source>
        <dbReference type="Proteomes" id="UP000176406"/>
    </source>
</evidence>
<sequence length="81" mass="9261">MPKIIISGKKVVKILCREFGFYFVSQKGSHVKLRKKTGNQEIITIIPLHKELAPGTLRGVLDLAEIDRDKFLKKSNLEDLR</sequence>
<evidence type="ECO:0008006" key="10">
    <source>
        <dbReference type="Google" id="ProtNLM"/>
    </source>
</evidence>
<dbReference type="GO" id="GO:0003729">
    <property type="term" value="F:mRNA binding"/>
    <property type="evidence" value="ECO:0007669"/>
    <property type="project" value="InterPro"/>
</dbReference>
<dbReference type="AlphaFoldDB" id="A0A1G2ECG2"/>
<keyword evidence="3" id="KW-0540">Nuclease</keyword>
<evidence type="ECO:0000256" key="2">
    <source>
        <dbReference type="ARBA" id="ARBA00022649"/>
    </source>
</evidence>